<dbReference type="HOGENOM" id="CLU_176301_0_0_6"/>
<dbReference type="EMBL" id="CP003989">
    <property type="protein sequence ID" value="AGA33970.1"/>
    <property type="molecule type" value="Genomic_DNA"/>
</dbReference>
<dbReference type="eggNOG" id="ENOG5033540">
    <property type="taxonomic scope" value="Bacteria"/>
</dbReference>
<dbReference type="Proteomes" id="UP000010809">
    <property type="component" value="Chromosome"/>
</dbReference>
<dbReference type="AlphaFoldDB" id="L0DYD8"/>
<dbReference type="RefSeq" id="WP_015259091.1">
    <property type="nucleotide sequence ID" value="NC_019902.2"/>
</dbReference>
<evidence type="ECO:0000313" key="2">
    <source>
        <dbReference type="Proteomes" id="UP000010809"/>
    </source>
</evidence>
<gene>
    <name evidence="1" type="ordered locus">TVNIR_2327</name>
</gene>
<reference evidence="1" key="1">
    <citation type="submission" date="2015-12" db="EMBL/GenBank/DDBJ databases">
        <authorList>
            <person name="Tikhonova T.V."/>
            <person name="Pavlov A.R."/>
            <person name="Beletsky A.V."/>
            <person name="Mardanov A.V."/>
            <person name="Sorokin D.Y."/>
            <person name="Ravin N.V."/>
            <person name="Popov V.O."/>
        </authorList>
    </citation>
    <scope>NUCLEOTIDE SEQUENCE</scope>
    <source>
        <strain evidence="1">DSM 14787</strain>
    </source>
</reference>
<keyword evidence="2" id="KW-1185">Reference proteome</keyword>
<protein>
    <submittedName>
        <fullName evidence="1">Uncharacterized protein</fullName>
    </submittedName>
</protein>
<dbReference type="OrthoDB" id="6636497at2"/>
<dbReference type="PATRIC" id="fig|1255043.3.peg.2348"/>
<name>L0DYD8_THIND</name>
<accession>L0DYD8</accession>
<sequence>MTRINIDQLTEAELIDLNRSVVERLKFLQHMRAHSAMMRFSIGQRVVFDAPGQPQVTGVLVKYNKKTVSVVTDEGVQWNVSPGLLRHAEPKDITPGAGNVVKLK</sequence>
<proteinExistence type="predicted"/>
<evidence type="ECO:0000313" key="1">
    <source>
        <dbReference type="EMBL" id="AGA33970.1"/>
    </source>
</evidence>
<organism evidence="1 2">
    <name type="scientific">Thioalkalivibrio nitratireducens (strain DSM 14787 / UNIQEM 213 / ALEN2)</name>
    <dbReference type="NCBI Taxonomy" id="1255043"/>
    <lineage>
        <taxon>Bacteria</taxon>
        <taxon>Pseudomonadati</taxon>
        <taxon>Pseudomonadota</taxon>
        <taxon>Gammaproteobacteria</taxon>
        <taxon>Chromatiales</taxon>
        <taxon>Ectothiorhodospiraceae</taxon>
        <taxon>Thioalkalivibrio</taxon>
    </lineage>
</organism>
<dbReference type="KEGG" id="tni:TVNIR_2327"/>